<dbReference type="EMBL" id="CAJNOO010000758">
    <property type="protein sequence ID" value="CAF1027094.1"/>
    <property type="molecule type" value="Genomic_DNA"/>
</dbReference>
<name>A0A814IK64_9BILA</name>
<accession>A0A814IK64</accession>
<reference evidence="1" key="1">
    <citation type="submission" date="2021-02" db="EMBL/GenBank/DDBJ databases">
        <authorList>
            <person name="Nowell W R."/>
        </authorList>
    </citation>
    <scope>NUCLEOTIDE SEQUENCE</scope>
</reference>
<dbReference type="Proteomes" id="UP000663882">
    <property type="component" value="Unassembled WGS sequence"/>
</dbReference>
<dbReference type="EMBL" id="CAJOAX010003571">
    <property type="protein sequence ID" value="CAF3861522.1"/>
    <property type="molecule type" value="Genomic_DNA"/>
</dbReference>
<evidence type="ECO:0000313" key="3">
    <source>
        <dbReference type="Proteomes" id="UP000663882"/>
    </source>
</evidence>
<proteinExistence type="predicted"/>
<protein>
    <submittedName>
        <fullName evidence="1">Uncharacterized protein</fullName>
    </submittedName>
</protein>
<sequence>MVIFNTNNLATADLHSNKQLNSIQRQQYSTRQSKVLTMKTINLLYTELNQPSINNNHQHKIKKDLHRQLPILIRRHYPKLENLFLHQQPSDVNGVFGNQLQPTLPSQSTFRNKSSRRFSLNQKSLNYSKTISESTIKHNTYNTKLLHPLQIPIWTPVLQEKEITHTRILRSKTHLLKHSSNHNHQLKQGKINLNGKQISIPELYITSRSTNHHLEILNKTNIKDLIDECKWDDPESSIAVLSDSAESVTVHCDSPMSIQNPQINIQKFDSTLISDQQSLSSSSSNDNSELKPVKIMNLRPYPYITPLPPVVEHANDEEIYNDTC</sequence>
<evidence type="ECO:0000313" key="1">
    <source>
        <dbReference type="EMBL" id="CAF1027094.1"/>
    </source>
</evidence>
<evidence type="ECO:0000313" key="2">
    <source>
        <dbReference type="EMBL" id="CAF3861522.1"/>
    </source>
</evidence>
<organism evidence="1 3">
    <name type="scientific">Rotaria sordida</name>
    <dbReference type="NCBI Taxonomy" id="392033"/>
    <lineage>
        <taxon>Eukaryota</taxon>
        <taxon>Metazoa</taxon>
        <taxon>Spiralia</taxon>
        <taxon>Gnathifera</taxon>
        <taxon>Rotifera</taxon>
        <taxon>Eurotatoria</taxon>
        <taxon>Bdelloidea</taxon>
        <taxon>Philodinida</taxon>
        <taxon>Philodinidae</taxon>
        <taxon>Rotaria</taxon>
    </lineage>
</organism>
<dbReference type="Proteomes" id="UP000663823">
    <property type="component" value="Unassembled WGS sequence"/>
</dbReference>
<dbReference type="OrthoDB" id="10005324at2759"/>
<dbReference type="AlphaFoldDB" id="A0A814IK64"/>
<comment type="caution">
    <text evidence="1">The sequence shown here is derived from an EMBL/GenBank/DDBJ whole genome shotgun (WGS) entry which is preliminary data.</text>
</comment>
<gene>
    <name evidence="2" type="ORF">OTI717_LOCUS21725</name>
    <name evidence="1" type="ORF">RFH988_LOCUS15507</name>
</gene>